<evidence type="ECO:0000313" key="4">
    <source>
        <dbReference type="EMBL" id="MBK5928724.1"/>
    </source>
</evidence>
<dbReference type="GO" id="GO:0043461">
    <property type="term" value="P:proton-transporting ATP synthase complex assembly"/>
    <property type="evidence" value="ECO:0007669"/>
    <property type="project" value="InterPro"/>
</dbReference>
<evidence type="ECO:0000256" key="2">
    <source>
        <dbReference type="ARBA" id="ARBA00022946"/>
    </source>
</evidence>
<reference evidence="4" key="2">
    <citation type="journal article" date="2020" name="Microorganisms">
        <title>Osmotic Adaptation and Compatible Solute Biosynthesis of Phototrophic Bacteria as Revealed from Genome Analyses.</title>
        <authorList>
            <person name="Imhoff J.F."/>
            <person name="Rahn T."/>
            <person name="Kunzel S."/>
            <person name="Keller A."/>
            <person name="Neulinger S.C."/>
        </authorList>
    </citation>
    <scope>NUCLEOTIDE SEQUENCE</scope>
    <source>
        <strain evidence="4">LMG 28126</strain>
    </source>
</reference>
<dbReference type="InterPro" id="IPR011419">
    <property type="entry name" value="ATP12_ATP_synth-F1-assembly"/>
</dbReference>
<organism evidence="4 5">
    <name type="scientific">Rhodobaculum claviforme</name>
    <dbReference type="NCBI Taxonomy" id="1549854"/>
    <lineage>
        <taxon>Bacteria</taxon>
        <taxon>Pseudomonadati</taxon>
        <taxon>Pseudomonadota</taxon>
        <taxon>Alphaproteobacteria</taxon>
        <taxon>Rhodobacterales</taxon>
        <taxon>Paracoccaceae</taxon>
        <taxon>Rhodobaculum</taxon>
    </lineage>
</organism>
<dbReference type="InterPro" id="IPR042272">
    <property type="entry name" value="ATP12_ATP_synth-F1-assembly_N"/>
</dbReference>
<name>A0A934WKC6_9RHOB</name>
<evidence type="ECO:0000256" key="1">
    <source>
        <dbReference type="ARBA" id="ARBA00008231"/>
    </source>
</evidence>
<protein>
    <submittedName>
        <fullName evidence="4">ATPase</fullName>
    </submittedName>
</protein>
<gene>
    <name evidence="4" type="ORF">CCR87_15515</name>
</gene>
<sequence length="239" mass="25033">MSGAANPWAPRRFWTQATVVDAAGGFGVALDDRPLRTPGRAALVVPVRALAQAVADEWAAQDGTVRPDTMPVTRAVNAAIDRVAPDPEPLIDGIAAYGESDLLCHRAPGPAGLVARQAAAWDPLLAWAERDLGARLVPVQGVMPAAQPPESLSALRAAVARLDAFALTGLSEVVSLSGSVVIGLAVALEHRPAAELWDIAHLDEIWQTEQWGSDAAAEAARALRGAAFQRAADLLAMLR</sequence>
<dbReference type="PANTHER" id="PTHR21013">
    <property type="entry name" value="ATP SYNTHASE MITOCHONDRIAL F1 COMPLEX ASSEMBLY FACTOR 2/ATP12 PROTEIN, MITOCHONDRIAL PRECURSOR"/>
    <property type="match status" value="1"/>
</dbReference>
<dbReference type="RefSeq" id="WP_201158485.1">
    <property type="nucleotide sequence ID" value="NZ_NHSD01000322.1"/>
</dbReference>
<dbReference type="Gene3D" id="3.30.2180.10">
    <property type="entry name" value="ATP12-like"/>
    <property type="match status" value="1"/>
</dbReference>
<dbReference type="AlphaFoldDB" id="A0A934WKC6"/>
<dbReference type="EMBL" id="NHSD01000322">
    <property type="protein sequence ID" value="MBK5928724.1"/>
    <property type="molecule type" value="Genomic_DNA"/>
</dbReference>
<dbReference type="PANTHER" id="PTHR21013:SF10">
    <property type="entry name" value="ATP SYNTHASE MITOCHONDRIAL F1 COMPLEX ASSEMBLY FACTOR 2"/>
    <property type="match status" value="1"/>
</dbReference>
<evidence type="ECO:0000313" key="5">
    <source>
        <dbReference type="Proteomes" id="UP000706333"/>
    </source>
</evidence>
<keyword evidence="5" id="KW-1185">Reference proteome</keyword>
<keyword evidence="3" id="KW-0143">Chaperone</keyword>
<dbReference type="Proteomes" id="UP000706333">
    <property type="component" value="Unassembled WGS sequence"/>
</dbReference>
<evidence type="ECO:0000256" key="3">
    <source>
        <dbReference type="ARBA" id="ARBA00023186"/>
    </source>
</evidence>
<comment type="similarity">
    <text evidence="1">Belongs to the ATP12 family.</text>
</comment>
<accession>A0A934WKC6</accession>
<dbReference type="Pfam" id="PF07542">
    <property type="entry name" value="ATP12"/>
    <property type="match status" value="1"/>
</dbReference>
<proteinExistence type="inferred from homology"/>
<dbReference type="InterPro" id="IPR023335">
    <property type="entry name" value="ATP12_ortho_dom_sf"/>
</dbReference>
<dbReference type="Gene3D" id="1.10.3580.10">
    <property type="entry name" value="ATP12 ATPase"/>
    <property type="match status" value="1"/>
</dbReference>
<dbReference type="SUPFAM" id="SSF160909">
    <property type="entry name" value="ATP12-like"/>
    <property type="match status" value="1"/>
</dbReference>
<keyword evidence="2" id="KW-0809">Transit peptide</keyword>
<reference evidence="4" key="1">
    <citation type="submission" date="2017-05" db="EMBL/GenBank/DDBJ databases">
        <authorList>
            <person name="Imhoff J.F."/>
            <person name="Rahn T."/>
            <person name="Kuenzel S."/>
            <person name="Neulinger S.C."/>
        </authorList>
    </citation>
    <scope>NUCLEOTIDE SEQUENCE</scope>
    <source>
        <strain evidence="4">LMG 28126</strain>
    </source>
</reference>
<comment type="caution">
    <text evidence="4">The sequence shown here is derived from an EMBL/GenBank/DDBJ whole genome shotgun (WGS) entry which is preliminary data.</text>
</comment>